<dbReference type="EMBL" id="AP024110">
    <property type="protein sequence ID" value="BCM24822.1"/>
    <property type="molecule type" value="Genomic_DNA"/>
</dbReference>
<dbReference type="Pfam" id="PF16976">
    <property type="entry name" value="RcpC"/>
    <property type="match status" value="1"/>
</dbReference>
<dbReference type="Pfam" id="PF08666">
    <property type="entry name" value="SAF"/>
    <property type="match status" value="1"/>
</dbReference>
<dbReference type="SMART" id="SM00858">
    <property type="entry name" value="SAF"/>
    <property type="match status" value="1"/>
</dbReference>
<dbReference type="InterPro" id="IPR013974">
    <property type="entry name" value="SAF"/>
</dbReference>
<dbReference type="NCBIfam" id="TIGR03177">
    <property type="entry name" value="pilus_cpaB"/>
    <property type="match status" value="1"/>
</dbReference>
<dbReference type="CDD" id="cd11614">
    <property type="entry name" value="SAF_CpaB_FlgA_like"/>
    <property type="match status" value="1"/>
</dbReference>
<accession>A0A8D5JYL6</accession>
<reference evidence="3" key="1">
    <citation type="journal article" date="2021" name="Arch. Microbiol.">
        <title>Methyloradius palustris gen. nov., sp. nov., a methanol-oxidizing bacterium isolated from snow.</title>
        <authorList>
            <person name="Miyadera T."/>
            <person name="Kojima H."/>
            <person name="Fukui M."/>
        </authorList>
    </citation>
    <scope>NUCLEOTIDE SEQUENCE</scope>
    <source>
        <strain evidence="3">Zm11</strain>
    </source>
</reference>
<proteinExistence type="predicted"/>
<evidence type="ECO:0000313" key="4">
    <source>
        <dbReference type="Proteomes" id="UP000826722"/>
    </source>
</evidence>
<organism evidence="3 4">
    <name type="scientific">Methyloradius palustris</name>
    <dbReference type="NCBI Taxonomy" id="2778876"/>
    <lineage>
        <taxon>Bacteria</taxon>
        <taxon>Pseudomonadati</taxon>
        <taxon>Pseudomonadota</taxon>
        <taxon>Betaproteobacteria</taxon>
        <taxon>Nitrosomonadales</taxon>
        <taxon>Methylophilaceae</taxon>
        <taxon>Methyloradius</taxon>
    </lineage>
</organism>
<feature type="domain" description="SAF" evidence="2">
    <location>
        <begin position="56"/>
        <end position="120"/>
    </location>
</feature>
<keyword evidence="1" id="KW-0812">Transmembrane</keyword>
<sequence>MALRLGKLRINRLWILVISALVLGLFATWLSITYLKNREKDIETQLSTKAKGGPKASVVVPTDDLPAGTVLNEGLVAARDIAVDLVYKDTITTDDFDAISGKPLLRAVQKGRPLMREDIIDDRPKDFSQNVPKGLRAITVDIDELNSISQMLKPGDFIDLHLIAPEPGSSSTQQVFLFLQHVKVLATGNTTNADHLNPSLMTEEERQQSLHYSTITVEVTPEEAAYVALAQQSGRIRATLRQPDDNVVVDYPPVTSTRLIGFGKKVTQGVASSSSVPAKVEYIVGGKGGNGAAAPMNINIPGLNIPGVTAPNASSSGIPGTVPPTVNAAINQANPAAYPR</sequence>
<dbReference type="Proteomes" id="UP000826722">
    <property type="component" value="Chromosome"/>
</dbReference>
<protein>
    <recommendedName>
        <fullName evidence="2">SAF domain-containing protein</fullName>
    </recommendedName>
</protein>
<evidence type="ECO:0000256" key="1">
    <source>
        <dbReference type="SAM" id="Phobius"/>
    </source>
</evidence>
<dbReference type="InterPro" id="IPR017592">
    <property type="entry name" value="Pilus_assmbl_Flp-typ_CpaB"/>
</dbReference>
<evidence type="ECO:0000313" key="3">
    <source>
        <dbReference type="EMBL" id="BCM24822.1"/>
    </source>
</evidence>
<evidence type="ECO:0000259" key="2">
    <source>
        <dbReference type="SMART" id="SM00858"/>
    </source>
</evidence>
<dbReference type="InterPro" id="IPR031571">
    <property type="entry name" value="RcpC_dom"/>
</dbReference>
<keyword evidence="1" id="KW-1133">Transmembrane helix</keyword>
<dbReference type="RefSeq" id="WP_221765317.1">
    <property type="nucleotide sequence ID" value="NZ_AP024110.1"/>
</dbReference>
<feature type="transmembrane region" description="Helical" evidence="1">
    <location>
        <begin position="12"/>
        <end position="35"/>
    </location>
</feature>
<dbReference type="KEGG" id="mpau:ZMTM_10810"/>
<dbReference type="AlphaFoldDB" id="A0A8D5JYL6"/>
<name>A0A8D5JYL6_9PROT</name>
<gene>
    <name evidence="3" type="ORF">ZMTM_10810</name>
</gene>
<keyword evidence="1" id="KW-0472">Membrane</keyword>
<keyword evidence="4" id="KW-1185">Reference proteome</keyword>